<feature type="region of interest" description="Disordered" evidence="1">
    <location>
        <begin position="1"/>
        <end position="108"/>
    </location>
</feature>
<dbReference type="SUPFAM" id="SSF81383">
    <property type="entry name" value="F-box domain"/>
    <property type="match status" value="1"/>
</dbReference>
<evidence type="ECO:0000313" key="4">
    <source>
        <dbReference type="Proteomes" id="UP001456524"/>
    </source>
</evidence>
<protein>
    <recommendedName>
        <fullName evidence="2">F-box domain-containing protein</fullName>
    </recommendedName>
</protein>
<dbReference type="InterPro" id="IPR036047">
    <property type="entry name" value="F-box-like_dom_sf"/>
</dbReference>
<feature type="domain" description="F-box" evidence="2">
    <location>
        <begin position="116"/>
        <end position="161"/>
    </location>
</feature>
<dbReference type="InterPro" id="IPR032675">
    <property type="entry name" value="LRR_dom_sf"/>
</dbReference>
<organism evidence="3 4">
    <name type="scientific">Phyllosticta citrichinensis</name>
    <dbReference type="NCBI Taxonomy" id="1130410"/>
    <lineage>
        <taxon>Eukaryota</taxon>
        <taxon>Fungi</taxon>
        <taxon>Dikarya</taxon>
        <taxon>Ascomycota</taxon>
        <taxon>Pezizomycotina</taxon>
        <taxon>Dothideomycetes</taxon>
        <taxon>Dothideomycetes incertae sedis</taxon>
        <taxon>Botryosphaeriales</taxon>
        <taxon>Phyllostictaceae</taxon>
        <taxon>Phyllosticta</taxon>
    </lineage>
</organism>
<feature type="compositionally biased region" description="Polar residues" evidence="1">
    <location>
        <begin position="52"/>
        <end position="77"/>
    </location>
</feature>
<dbReference type="Proteomes" id="UP001456524">
    <property type="component" value="Unassembled WGS sequence"/>
</dbReference>
<gene>
    <name evidence="3" type="ORF">IWX90DRAFT_423786</name>
</gene>
<keyword evidence="4" id="KW-1185">Reference proteome</keyword>
<evidence type="ECO:0000256" key="1">
    <source>
        <dbReference type="SAM" id="MobiDB-lite"/>
    </source>
</evidence>
<dbReference type="PROSITE" id="PS50181">
    <property type="entry name" value="FBOX"/>
    <property type="match status" value="1"/>
</dbReference>
<dbReference type="Gene3D" id="3.80.10.10">
    <property type="entry name" value="Ribonuclease Inhibitor"/>
    <property type="match status" value="1"/>
</dbReference>
<evidence type="ECO:0000313" key="3">
    <source>
        <dbReference type="EMBL" id="KAK8175284.1"/>
    </source>
</evidence>
<accession>A0ABR1Y2S2</accession>
<sequence>MRITQTGERGVGEQVPSSSAPTTTTSTPSTSVKKPQQIAPCRLFPPYPSPQPHSTTYAFTQTTRQLPRPQLHSNIARTESDSDPRPPDMEAERPPPQSPDQAPAQHISRRTARPGFPNLLSIPLELQRAIASNLDVSDLCNLRATCKQLERGLYETYVQSLLETPKLTRWLASTVDPMFRINWTEAGLQSAAFMLGIKRIAEHAKTLAFITRDCLWSDNDALCAYNFIPDDADWPKERTKLVQNASRCVRFLEIILRSTPNVQTIALQPGARWPTTVTHLWEESRSVPNDLIDVQEAHEYTSSEESLYDGECITQAFTALVSTLAQKGQAVRKLRVSGNFDYRMVSIETVEQAMSHISPDLERTLANLRSLDLAMQSYGFTCEFLKSADKCCPNISDCFRRLTLLENLTLGSTAEGLITPKVTDSILPSIHQTQALANVRLETSIIRQETMTNFLSSCGKTLRSLTMYDLSVLGTWKPIFDILRQYPTLDVSGSRFFELTSNGNYTVVFGRRGVQIYYSHIGNHPEPPPLLRRIEWSINEPVSQSRRIRDKCSERPKMGTSTILWAGIYYAAQHDEVLEDTREIRAWD</sequence>
<evidence type="ECO:0000259" key="2">
    <source>
        <dbReference type="PROSITE" id="PS50181"/>
    </source>
</evidence>
<dbReference type="Pfam" id="PF00646">
    <property type="entry name" value="F-box"/>
    <property type="match status" value="1"/>
</dbReference>
<reference evidence="3 4" key="1">
    <citation type="journal article" date="2022" name="G3 (Bethesda)">
        <title>Enemy or ally: a genomic approach to elucidate the lifestyle of Phyllosticta citrichinaensis.</title>
        <authorList>
            <person name="Buijs V.A."/>
            <person name="Groenewald J.Z."/>
            <person name="Haridas S."/>
            <person name="LaButti K.M."/>
            <person name="Lipzen A."/>
            <person name="Martin F.M."/>
            <person name="Barry K."/>
            <person name="Grigoriev I.V."/>
            <person name="Crous P.W."/>
            <person name="Seidl M.F."/>
        </authorList>
    </citation>
    <scope>NUCLEOTIDE SEQUENCE [LARGE SCALE GENOMIC DNA]</scope>
    <source>
        <strain evidence="3 4">CBS 129764</strain>
    </source>
</reference>
<name>A0ABR1Y2S2_9PEZI</name>
<dbReference type="EMBL" id="JBBWUH010000002">
    <property type="protein sequence ID" value="KAK8175284.1"/>
    <property type="molecule type" value="Genomic_DNA"/>
</dbReference>
<proteinExistence type="predicted"/>
<comment type="caution">
    <text evidence="3">The sequence shown here is derived from an EMBL/GenBank/DDBJ whole genome shotgun (WGS) entry which is preliminary data.</text>
</comment>
<dbReference type="InterPro" id="IPR001810">
    <property type="entry name" value="F-box_dom"/>
</dbReference>
<feature type="compositionally biased region" description="Basic and acidic residues" evidence="1">
    <location>
        <begin position="78"/>
        <end position="93"/>
    </location>
</feature>
<feature type="compositionally biased region" description="Low complexity" evidence="1">
    <location>
        <begin position="16"/>
        <end position="31"/>
    </location>
</feature>